<keyword evidence="2" id="KW-1185">Reference proteome</keyword>
<evidence type="ECO:0000313" key="1">
    <source>
        <dbReference type="EMBL" id="KAH7906556.1"/>
    </source>
</evidence>
<comment type="caution">
    <text evidence="1">The sequence shown here is derived from an EMBL/GenBank/DDBJ whole genome shotgun (WGS) entry which is preliminary data.</text>
</comment>
<proteinExistence type="predicted"/>
<dbReference type="Proteomes" id="UP000790377">
    <property type="component" value="Unassembled WGS sequence"/>
</dbReference>
<sequence>MRDIASAGFILTVFIALLLKIATQGRRKDTSLQKLPGPKPLPILGNVWDIDKHAPWTTYKKWEAIYGGILRCRLLSEEIIVVNSLDIAKDLLGTRSSNYSSRPDNSIDELIGSDWNSVNLAHGDLWRLHRKLLQQSFRPNAVLHYRLTQLKKTQELVISMLESPDKCITHLAQFSAATILSIIYDYDVIENDPILTSLEKWNRLILGLITVEAWAMRSFLMRLPIWLTGTSLKEQGLLLRQYMSVWMEVPFEHVKNNITAGTAKPCMVSEMQSRLVESSELGRPDKITRDVAATAFAAAVETTSSVLHVFVLAMVMHPEVQERARAELDSILGTDRLPTFEDRPFLPYLDAILRETLRWNPVVPLGVPHVVEEDDVYRGYHIPKGSTIYANTWAMTRDETKYPEPSKFRPERFLTTNGELTDDTVGFVFGFGRRICVGRYFADGSTWLAIVSLLATFEFLKAVDENGNDIEVTAEFTSGVTSQPAPFPYRIIPRTLGADTERLR</sequence>
<accession>A0ACB8A008</accession>
<reference evidence="1" key="1">
    <citation type="journal article" date="2021" name="New Phytol.">
        <title>Evolutionary innovations through gain and loss of genes in the ectomycorrhizal Boletales.</title>
        <authorList>
            <person name="Wu G."/>
            <person name="Miyauchi S."/>
            <person name="Morin E."/>
            <person name="Kuo A."/>
            <person name="Drula E."/>
            <person name="Varga T."/>
            <person name="Kohler A."/>
            <person name="Feng B."/>
            <person name="Cao Y."/>
            <person name="Lipzen A."/>
            <person name="Daum C."/>
            <person name="Hundley H."/>
            <person name="Pangilinan J."/>
            <person name="Johnson J."/>
            <person name="Barry K."/>
            <person name="LaButti K."/>
            <person name="Ng V."/>
            <person name="Ahrendt S."/>
            <person name="Min B."/>
            <person name="Choi I.G."/>
            <person name="Park H."/>
            <person name="Plett J.M."/>
            <person name="Magnuson J."/>
            <person name="Spatafora J.W."/>
            <person name="Nagy L.G."/>
            <person name="Henrissat B."/>
            <person name="Grigoriev I.V."/>
            <person name="Yang Z.L."/>
            <person name="Xu J."/>
            <person name="Martin F.M."/>
        </authorList>
    </citation>
    <scope>NUCLEOTIDE SEQUENCE</scope>
    <source>
        <strain evidence="1">ATCC 28755</strain>
    </source>
</reference>
<organism evidence="1 2">
    <name type="scientific">Hygrophoropsis aurantiaca</name>
    <dbReference type="NCBI Taxonomy" id="72124"/>
    <lineage>
        <taxon>Eukaryota</taxon>
        <taxon>Fungi</taxon>
        <taxon>Dikarya</taxon>
        <taxon>Basidiomycota</taxon>
        <taxon>Agaricomycotina</taxon>
        <taxon>Agaricomycetes</taxon>
        <taxon>Agaricomycetidae</taxon>
        <taxon>Boletales</taxon>
        <taxon>Coniophorineae</taxon>
        <taxon>Hygrophoropsidaceae</taxon>
        <taxon>Hygrophoropsis</taxon>
    </lineage>
</organism>
<name>A0ACB8A008_9AGAM</name>
<dbReference type="EMBL" id="MU268003">
    <property type="protein sequence ID" value="KAH7906556.1"/>
    <property type="molecule type" value="Genomic_DNA"/>
</dbReference>
<protein>
    <submittedName>
        <fullName evidence="1">Cytochrome P450</fullName>
    </submittedName>
</protein>
<gene>
    <name evidence="1" type="ORF">BJ138DRAFT_1129825</name>
</gene>
<evidence type="ECO:0000313" key="2">
    <source>
        <dbReference type="Proteomes" id="UP000790377"/>
    </source>
</evidence>